<proteinExistence type="predicted"/>
<evidence type="ECO:0000313" key="2">
    <source>
        <dbReference type="Proteomes" id="UP001231649"/>
    </source>
</evidence>
<comment type="caution">
    <text evidence="1">The sequence shown here is derived from an EMBL/GenBank/DDBJ whole genome shotgun (WGS) entry which is preliminary data.</text>
</comment>
<evidence type="ECO:0000313" key="1">
    <source>
        <dbReference type="EMBL" id="KAJ8723435.1"/>
    </source>
</evidence>
<gene>
    <name evidence="1" type="ORF">PYW08_003347</name>
</gene>
<protein>
    <submittedName>
        <fullName evidence="1">Uncharacterized protein</fullName>
    </submittedName>
</protein>
<sequence length="177" mass="20862">MFLPLMVTSLITNYTKPSYRVGSKLPKRMEKNYRKMDPARGDERTYMIDQQFNGPQALYNIFPGTRFLNRGQRSPWTYLNNAIAKFVHDNVDAYVYLTVILSYDFEELYQSAINEESPKLNVRPNAIGVNVRFYNNEHELTDDKGVPLDDRPNPYENMFFNNNADHCCELDFTDYWN</sequence>
<organism evidence="1 2">
    <name type="scientific">Mythimna loreyi</name>
    <dbReference type="NCBI Taxonomy" id="667449"/>
    <lineage>
        <taxon>Eukaryota</taxon>
        <taxon>Metazoa</taxon>
        <taxon>Ecdysozoa</taxon>
        <taxon>Arthropoda</taxon>
        <taxon>Hexapoda</taxon>
        <taxon>Insecta</taxon>
        <taxon>Pterygota</taxon>
        <taxon>Neoptera</taxon>
        <taxon>Endopterygota</taxon>
        <taxon>Lepidoptera</taxon>
        <taxon>Glossata</taxon>
        <taxon>Ditrysia</taxon>
        <taxon>Noctuoidea</taxon>
        <taxon>Noctuidae</taxon>
        <taxon>Noctuinae</taxon>
        <taxon>Hadenini</taxon>
        <taxon>Mythimna</taxon>
    </lineage>
</organism>
<name>A0ACC2QRH6_9NEOP</name>
<reference evidence="1" key="1">
    <citation type="submission" date="2023-03" db="EMBL/GenBank/DDBJ databases">
        <title>Chromosome-level genomes of two armyworms, Mythimna separata and Mythimna loreyi, provide insights into the biosynthesis and reception of sex pheromones.</title>
        <authorList>
            <person name="Zhao H."/>
        </authorList>
    </citation>
    <scope>NUCLEOTIDE SEQUENCE</scope>
    <source>
        <strain evidence="1">BeijingLab</strain>
    </source>
</reference>
<keyword evidence="2" id="KW-1185">Reference proteome</keyword>
<dbReference type="Proteomes" id="UP001231649">
    <property type="component" value="Chromosome 14"/>
</dbReference>
<dbReference type="EMBL" id="CM056790">
    <property type="protein sequence ID" value="KAJ8723435.1"/>
    <property type="molecule type" value="Genomic_DNA"/>
</dbReference>
<accession>A0ACC2QRH6</accession>